<protein>
    <submittedName>
        <fullName evidence="13">Cation:proton antiporter</fullName>
    </submittedName>
</protein>
<keyword evidence="5 11" id="KW-0812">Transmembrane</keyword>
<feature type="domain" description="Cation/H+ exchanger transmembrane" evidence="12">
    <location>
        <begin position="15"/>
        <end position="390"/>
    </location>
</feature>
<evidence type="ECO:0000259" key="12">
    <source>
        <dbReference type="Pfam" id="PF00999"/>
    </source>
</evidence>
<dbReference type="GO" id="GO:0006814">
    <property type="term" value="P:sodium ion transport"/>
    <property type="evidence" value="ECO:0007669"/>
    <property type="project" value="UniProtKB-KW"/>
</dbReference>
<comment type="subcellular location">
    <subcellularLocation>
        <location evidence="1">Membrane</location>
        <topology evidence="1">Multi-pass membrane protein</topology>
    </subcellularLocation>
</comment>
<dbReference type="RefSeq" id="WP_249313025.1">
    <property type="nucleotide sequence ID" value="NZ_JACRSU010000003.1"/>
</dbReference>
<keyword evidence="7" id="KW-0915">Sodium</keyword>
<evidence type="ECO:0000256" key="9">
    <source>
        <dbReference type="ARBA" id="ARBA00023136"/>
    </source>
</evidence>
<sequence length="403" mass="42696">METYAVFKDLAIILVSAKILGLLARKMKVPQVVGEIVAGLLIGPSVLGLVGQTSFLTQMAEIGVILLMFSAGLGTNLKNMIKTGPFACLVAVCGVAVPLILGTLLYMLFYGFAAVGSPHFYKAVFIGVILTATSVSITVQTLSELGKLKSKLGTAIVSAAIIDDVIGIMVLTVVIGIGANTSGASAGILSVIMRSLLFFVFSGVLGYACYKLFKALNKKYSHTQRIPIFGLALCMFMAYAAEKYFGVADVTGAFVAGIILCNINDAEYIERKMAINSYILFGPVFFAGIGLKTDIHGISGTIVLFSICFVLVALVSKIIGCGLVSRICKYSWRDSLIVGVGMMTRGEVALIVAQKGLSVGLLDPIYFTPVIILIIVSSILTPIFLKLLFAKNMNAAAIHELSA</sequence>
<dbReference type="GO" id="GO:1902600">
    <property type="term" value="P:proton transmembrane transport"/>
    <property type="evidence" value="ECO:0007669"/>
    <property type="project" value="InterPro"/>
</dbReference>
<feature type="transmembrane region" description="Helical" evidence="11">
    <location>
        <begin position="275"/>
        <end position="291"/>
    </location>
</feature>
<dbReference type="EMBL" id="JACRSU010000003">
    <property type="protein sequence ID" value="MBC8541139.1"/>
    <property type="molecule type" value="Genomic_DNA"/>
</dbReference>
<evidence type="ECO:0000256" key="8">
    <source>
        <dbReference type="ARBA" id="ARBA00023065"/>
    </source>
</evidence>
<feature type="transmembrane region" description="Helical" evidence="11">
    <location>
        <begin position="336"/>
        <end position="353"/>
    </location>
</feature>
<keyword evidence="3" id="KW-0813">Transport</keyword>
<keyword evidence="14" id="KW-1185">Reference proteome</keyword>
<feature type="transmembrane region" description="Helical" evidence="11">
    <location>
        <begin position="191"/>
        <end position="213"/>
    </location>
</feature>
<feature type="transmembrane region" description="Helical" evidence="11">
    <location>
        <begin position="56"/>
        <end position="74"/>
    </location>
</feature>
<evidence type="ECO:0000313" key="14">
    <source>
        <dbReference type="Proteomes" id="UP000611762"/>
    </source>
</evidence>
<reference evidence="13" key="1">
    <citation type="submission" date="2020-08" db="EMBL/GenBank/DDBJ databases">
        <title>Genome public.</title>
        <authorList>
            <person name="Liu C."/>
            <person name="Sun Q."/>
        </authorList>
    </citation>
    <scope>NUCLEOTIDE SEQUENCE</scope>
    <source>
        <strain evidence="13">H8</strain>
    </source>
</reference>
<evidence type="ECO:0000256" key="2">
    <source>
        <dbReference type="ARBA" id="ARBA00005551"/>
    </source>
</evidence>
<evidence type="ECO:0000256" key="3">
    <source>
        <dbReference type="ARBA" id="ARBA00022448"/>
    </source>
</evidence>
<feature type="transmembrane region" description="Helical" evidence="11">
    <location>
        <begin position="297"/>
        <end position="324"/>
    </location>
</feature>
<feature type="transmembrane region" description="Helical" evidence="11">
    <location>
        <begin position="225"/>
        <end position="241"/>
    </location>
</feature>
<feature type="transmembrane region" description="Helical" evidence="11">
    <location>
        <begin position="86"/>
        <end position="108"/>
    </location>
</feature>
<evidence type="ECO:0000256" key="6">
    <source>
        <dbReference type="ARBA" id="ARBA00022989"/>
    </source>
</evidence>
<evidence type="ECO:0000256" key="5">
    <source>
        <dbReference type="ARBA" id="ARBA00022692"/>
    </source>
</evidence>
<feature type="transmembrane region" description="Helical" evidence="11">
    <location>
        <begin position="120"/>
        <end position="142"/>
    </location>
</feature>
<evidence type="ECO:0000313" key="13">
    <source>
        <dbReference type="EMBL" id="MBC8541139.1"/>
    </source>
</evidence>
<name>A0A926DPU3_9FIRM</name>
<comment type="caution">
    <text evidence="13">The sequence shown here is derived from an EMBL/GenBank/DDBJ whole genome shotgun (WGS) entry which is preliminary data.</text>
</comment>
<evidence type="ECO:0000256" key="11">
    <source>
        <dbReference type="SAM" id="Phobius"/>
    </source>
</evidence>
<keyword evidence="4" id="KW-0050">Antiport</keyword>
<dbReference type="GO" id="GO:0015297">
    <property type="term" value="F:antiporter activity"/>
    <property type="evidence" value="ECO:0007669"/>
    <property type="project" value="UniProtKB-KW"/>
</dbReference>
<keyword evidence="8" id="KW-0406">Ion transport</keyword>
<comment type="similarity">
    <text evidence="2">Belongs to the monovalent cation:proton antiporter 2 (CPA2) transporter (TC 2.A.37) family.</text>
</comment>
<keyword evidence="6 11" id="KW-1133">Transmembrane helix</keyword>
<dbReference type="InterPro" id="IPR038770">
    <property type="entry name" value="Na+/solute_symporter_sf"/>
</dbReference>
<feature type="transmembrane region" description="Helical" evidence="11">
    <location>
        <begin position="154"/>
        <end position="179"/>
    </location>
</feature>
<proteinExistence type="inferred from homology"/>
<feature type="transmembrane region" description="Helical" evidence="11">
    <location>
        <begin position="247"/>
        <end position="263"/>
    </location>
</feature>
<dbReference type="Proteomes" id="UP000611762">
    <property type="component" value="Unassembled WGS sequence"/>
</dbReference>
<keyword evidence="10" id="KW-0739">Sodium transport</keyword>
<dbReference type="Gene3D" id="1.20.1530.20">
    <property type="match status" value="1"/>
</dbReference>
<accession>A0A926DPU3</accession>
<evidence type="ECO:0000256" key="1">
    <source>
        <dbReference type="ARBA" id="ARBA00004141"/>
    </source>
</evidence>
<dbReference type="AlphaFoldDB" id="A0A926DPU3"/>
<dbReference type="Pfam" id="PF00999">
    <property type="entry name" value="Na_H_Exchanger"/>
    <property type="match status" value="1"/>
</dbReference>
<evidence type="ECO:0000256" key="7">
    <source>
        <dbReference type="ARBA" id="ARBA00023053"/>
    </source>
</evidence>
<evidence type="ECO:0000256" key="10">
    <source>
        <dbReference type="ARBA" id="ARBA00023201"/>
    </source>
</evidence>
<organism evidence="13 14">
    <name type="scientific">Congzhengia minquanensis</name>
    <dbReference type="NCBI Taxonomy" id="2763657"/>
    <lineage>
        <taxon>Bacteria</taxon>
        <taxon>Bacillati</taxon>
        <taxon>Bacillota</taxon>
        <taxon>Clostridia</taxon>
        <taxon>Eubacteriales</taxon>
        <taxon>Oscillospiraceae</taxon>
        <taxon>Congzhengia</taxon>
    </lineage>
</organism>
<dbReference type="InterPro" id="IPR006153">
    <property type="entry name" value="Cation/H_exchanger_TM"/>
</dbReference>
<keyword evidence="9 11" id="KW-0472">Membrane</keyword>
<dbReference type="PANTHER" id="PTHR43562">
    <property type="entry name" value="NAPA-TYPE SODIUM/HYDROGEN ANTIPORTER"/>
    <property type="match status" value="1"/>
</dbReference>
<dbReference type="GO" id="GO:0016020">
    <property type="term" value="C:membrane"/>
    <property type="evidence" value="ECO:0007669"/>
    <property type="project" value="UniProtKB-SubCell"/>
</dbReference>
<feature type="transmembrane region" description="Helical" evidence="11">
    <location>
        <begin position="32"/>
        <end position="50"/>
    </location>
</feature>
<dbReference type="PANTHER" id="PTHR43562:SF3">
    <property type="entry name" value="SODIUM ION_PROTON EXCHANGER (EUROFUNG)"/>
    <property type="match status" value="1"/>
</dbReference>
<feature type="transmembrane region" description="Helical" evidence="11">
    <location>
        <begin position="365"/>
        <end position="385"/>
    </location>
</feature>
<gene>
    <name evidence="13" type="ORF">H8698_09155</name>
</gene>
<evidence type="ECO:0000256" key="4">
    <source>
        <dbReference type="ARBA" id="ARBA00022449"/>
    </source>
</evidence>